<dbReference type="Gene3D" id="3.30.60.30">
    <property type="match status" value="3"/>
</dbReference>
<proteinExistence type="predicted"/>
<feature type="domain" description="Kazal-like" evidence="5">
    <location>
        <begin position="110"/>
        <end position="169"/>
    </location>
</feature>
<dbReference type="GeneID" id="108559091"/>
<evidence type="ECO:0000256" key="4">
    <source>
        <dbReference type="SAM" id="SignalP"/>
    </source>
</evidence>
<dbReference type="CDD" id="cd00104">
    <property type="entry name" value="KAZAL_FS"/>
    <property type="match status" value="3"/>
</dbReference>
<dbReference type="SMART" id="SM00280">
    <property type="entry name" value="KAZAL"/>
    <property type="match status" value="3"/>
</dbReference>
<accession>A0ABM1MAX2</accession>
<dbReference type="SUPFAM" id="SSF100895">
    <property type="entry name" value="Kazal-type serine protease inhibitors"/>
    <property type="match status" value="3"/>
</dbReference>
<keyword evidence="2" id="KW-0964">Secreted</keyword>
<dbReference type="Proteomes" id="UP000695000">
    <property type="component" value="Unplaced"/>
</dbReference>
<protein>
    <submittedName>
        <fullName evidence="7">Double-headed protease inhibitor, submandibular gland-like</fullName>
    </submittedName>
</protein>
<dbReference type="PANTHER" id="PTHR47499:SF1">
    <property type="entry name" value="SERINE PROTEASE INHIBITOR KAZAL-TYPE 7"/>
    <property type="match status" value="1"/>
</dbReference>
<dbReference type="InterPro" id="IPR050159">
    <property type="entry name" value="Kazal-type_SerProtInhib"/>
</dbReference>
<reference evidence="7" key="1">
    <citation type="submission" date="2025-08" db="UniProtKB">
        <authorList>
            <consortium name="RefSeq"/>
        </authorList>
    </citation>
    <scope>IDENTIFICATION</scope>
    <source>
        <tissue evidence="7">Whole Larva</tissue>
    </source>
</reference>
<evidence type="ECO:0000256" key="3">
    <source>
        <dbReference type="ARBA" id="ARBA00023157"/>
    </source>
</evidence>
<name>A0ABM1MAX2_NICVS</name>
<feature type="signal peptide" evidence="4">
    <location>
        <begin position="1"/>
        <end position="21"/>
    </location>
</feature>
<organism evidence="6 7">
    <name type="scientific">Nicrophorus vespilloides</name>
    <name type="common">Boreal carrion beetle</name>
    <dbReference type="NCBI Taxonomy" id="110193"/>
    <lineage>
        <taxon>Eukaryota</taxon>
        <taxon>Metazoa</taxon>
        <taxon>Ecdysozoa</taxon>
        <taxon>Arthropoda</taxon>
        <taxon>Hexapoda</taxon>
        <taxon>Insecta</taxon>
        <taxon>Pterygota</taxon>
        <taxon>Neoptera</taxon>
        <taxon>Endopterygota</taxon>
        <taxon>Coleoptera</taxon>
        <taxon>Polyphaga</taxon>
        <taxon>Staphyliniformia</taxon>
        <taxon>Silphidae</taxon>
        <taxon>Nicrophorinae</taxon>
        <taxon>Nicrophorus</taxon>
    </lineage>
</organism>
<feature type="domain" description="Kazal-like" evidence="5">
    <location>
        <begin position="23"/>
        <end position="67"/>
    </location>
</feature>
<dbReference type="PROSITE" id="PS51465">
    <property type="entry name" value="KAZAL_2"/>
    <property type="match status" value="3"/>
</dbReference>
<keyword evidence="4" id="KW-0732">Signal</keyword>
<dbReference type="PANTHER" id="PTHR47499">
    <property type="entry name" value="SERINE PROTEASE INHIBITOR KAZAL-TYPE 7 SPINK7"/>
    <property type="match status" value="1"/>
</dbReference>
<keyword evidence="7" id="KW-0646">Protease inhibitor</keyword>
<evidence type="ECO:0000259" key="5">
    <source>
        <dbReference type="PROSITE" id="PS51465"/>
    </source>
</evidence>
<comment type="subcellular location">
    <subcellularLocation>
        <location evidence="1">Secreted</location>
    </subcellularLocation>
</comment>
<evidence type="ECO:0000313" key="6">
    <source>
        <dbReference type="Proteomes" id="UP000695000"/>
    </source>
</evidence>
<feature type="chain" id="PRO_5045587189" evidence="4">
    <location>
        <begin position="22"/>
        <end position="173"/>
    </location>
</feature>
<keyword evidence="6" id="KW-1185">Reference proteome</keyword>
<feature type="domain" description="Kazal-like" evidence="5">
    <location>
        <begin position="75"/>
        <end position="99"/>
    </location>
</feature>
<dbReference type="GO" id="GO:0030414">
    <property type="term" value="F:peptidase inhibitor activity"/>
    <property type="evidence" value="ECO:0007669"/>
    <property type="project" value="UniProtKB-KW"/>
</dbReference>
<keyword evidence="3" id="KW-1015">Disulfide bond</keyword>
<evidence type="ECO:0000256" key="2">
    <source>
        <dbReference type="ARBA" id="ARBA00022525"/>
    </source>
</evidence>
<evidence type="ECO:0000313" key="7">
    <source>
        <dbReference type="RefSeq" id="XP_017771722.1"/>
    </source>
</evidence>
<sequence length="173" mass="18749">MFSNLIVSLAIVLCVAQCGQCLYKPCTLEWLPICGSDGVTYGNKCLFAQAVKKDSTLTVAFEGSCEEGPRARNAPICTLEWLPICGSDGVTYGNKCFFAQAVKKDSALTVAFEGSCEEGPRARNAPICTLEYFPICGSDGVTYGNQCFFDFAARRDDTLKIVGYGKCKDIKDI</sequence>
<evidence type="ECO:0000256" key="1">
    <source>
        <dbReference type="ARBA" id="ARBA00004613"/>
    </source>
</evidence>
<dbReference type="InterPro" id="IPR002350">
    <property type="entry name" value="Kazal_dom"/>
</dbReference>
<gene>
    <name evidence="7" type="primary">LOC108559091</name>
</gene>
<dbReference type="Pfam" id="PF00050">
    <property type="entry name" value="Kazal_1"/>
    <property type="match status" value="3"/>
</dbReference>
<dbReference type="InterPro" id="IPR036058">
    <property type="entry name" value="Kazal_dom_sf"/>
</dbReference>
<dbReference type="RefSeq" id="XP_017771722.1">
    <property type="nucleotide sequence ID" value="XM_017916233.1"/>
</dbReference>